<keyword evidence="2" id="KW-0812">Transmembrane</keyword>
<feature type="region of interest" description="Disordered" evidence="1">
    <location>
        <begin position="252"/>
        <end position="296"/>
    </location>
</feature>
<keyword evidence="4" id="KW-1185">Reference proteome</keyword>
<protein>
    <recommendedName>
        <fullName evidence="5">GYF domain-containing protein</fullName>
    </recommendedName>
</protein>
<dbReference type="AlphaFoldDB" id="A0AAD7XK47"/>
<comment type="caution">
    <text evidence="3">The sequence shown here is derived from an EMBL/GenBank/DDBJ whole genome shotgun (WGS) entry which is preliminary data.</text>
</comment>
<evidence type="ECO:0000256" key="1">
    <source>
        <dbReference type="SAM" id="MobiDB-lite"/>
    </source>
</evidence>
<organism evidence="3 4">
    <name type="scientific">Chrysophaeum taylorii</name>
    <dbReference type="NCBI Taxonomy" id="2483200"/>
    <lineage>
        <taxon>Eukaryota</taxon>
        <taxon>Sar</taxon>
        <taxon>Stramenopiles</taxon>
        <taxon>Ochrophyta</taxon>
        <taxon>Pelagophyceae</taxon>
        <taxon>Pelagomonadales</taxon>
        <taxon>Pelagomonadaceae</taxon>
        <taxon>Chrysophaeum</taxon>
    </lineage>
</organism>
<feature type="region of interest" description="Disordered" evidence="1">
    <location>
        <begin position="24"/>
        <end position="83"/>
    </location>
</feature>
<keyword evidence="2" id="KW-0472">Membrane</keyword>
<feature type="region of interest" description="Disordered" evidence="1">
    <location>
        <begin position="396"/>
        <end position="442"/>
    </location>
</feature>
<name>A0AAD7XK47_9STRA</name>
<feature type="region of interest" description="Disordered" evidence="1">
    <location>
        <begin position="169"/>
        <end position="193"/>
    </location>
</feature>
<dbReference type="Proteomes" id="UP001230188">
    <property type="component" value="Unassembled WGS sequence"/>
</dbReference>
<feature type="compositionally biased region" description="Low complexity" evidence="1">
    <location>
        <begin position="396"/>
        <end position="406"/>
    </location>
</feature>
<reference evidence="3" key="1">
    <citation type="submission" date="2023-01" db="EMBL/GenBank/DDBJ databases">
        <title>Metagenome sequencing of chrysophaentin producing Chrysophaeum taylorii.</title>
        <authorList>
            <person name="Davison J."/>
            <person name="Bewley C."/>
        </authorList>
    </citation>
    <scope>NUCLEOTIDE SEQUENCE</scope>
    <source>
        <strain evidence="3">NIES-1699</strain>
    </source>
</reference>
<evidence type="ECO:0008006" key="5">
    <source>
        <dbReference type="Google" id="ProtNLM"/>
    </source>
</evidence>
<gene>
    <name evidence="3" type="ORF">CTAYLR_007231</name>
</gene>
<sequence>MLLLLLLLLQLVAASVKDPYIPTPGSALCQSDDPVSTTPPYAAGNGYDAPPRPESSPQPTRYETGDPGAEDVRRGPSSSAGEHLFVRDGRGVLYGPYVPEQAYAIAASNEAEVVCLDARPVEVGRAVEAAVVVSWFLRCPDGLLRGPFEVETLRRWLVARQLPPSALAYAGRRAPPPDPAYAEPPSNDNNHQDVWKSTWRKHLRPHRWRATRAINKLGKSAAKKSVEAVVSSPIIKTWADEEAEWAALVTKAHAHRPPITSRPPPSTGTPERRSARPPSRPPARAQQFRAVDASKRVDPSAAWRDDARLLRNKRLKKLLVVATAVAIAFAIVVVLLSGPLGHDILEATVSTVERALAFLDGSVERADISRWFAERRRQATTFRDQLRLYLPAALSQLSPSSSSPAPVVGRTGGDRTTSTPPVETQPAFGGDARVPATNADLS</sequence>
<evidence type="ECO:0000256" key="2">
    <source>
        <dbReference type="SAM" id="Phobius"/>
    </source>
</evidence>
<proteinExistence type="predicted"/>
<accession>A0AAD7XK47</accession>
<evidence type="ECO:0000313" key="4">
    <source>
        <dbReference type="Proteomes" id="UP001230188"/>
    </source>
</evidence>
<evidence type="ECO:0000313" key="3">
    <source>
        <dbReference type="EMBL" id="KAJ8601306.1"/>
    </source>
</evidence>
<dbReference type="EMBL" id="JAQMWT010000439">
    <property type="protein sequence ID" value="KAJ8601306.1"/>
    <property type="molecule type" value="Genomic_DNA"/>
</dbReference>
<keyword evidence="2" id="KW-1133">Transmembrane helix</keyword>
<feature type="transmembrane region" description="Helical" evidence="2">
    <location>
        <begin position="318"/>
        <end position="336"/>
    </location>
</feature>